<dbReference type="SUPFAM" id="SSF63829">
    <property type="entry name" value="Calcium-dependent phosphotriesterase"/>
    <property type="match status" value="2"/>
</dbReference>
<evidence type="ECO:0000313" key="6">
    <source>
        <dbReference type="EMBL" id="TXE14743.1"/>
    </source>
</evidence>
<dbReference type="InterPro" id="IPR003961">
    <property type="entry name" value="FN3_dom"/>
</dbReference>
<dbReference type="PROSITE" id="PS50109">
    <property type="entry name" value="HIS_KIN"/>
    <property type="match status" value="1"/>
</dbReference>
<keyword evidence="4" id="KW-1133">Transmembrane helix</keyword>
<evidence type="ECO:0000256" key="2">
    <source>
        <dbReference type="ARBA" id="ARBA00012438"/>
    </source>
</evidence>
<dbReference type="EC" id="2.7.13.3" evidence="2"/>
<dbReference type="InterPro" id="IPR015943">
    <property type="entry name" value="WD40/YVTN_repeat-like_dom_sf"/>
</dbReference>
<keyword evidence="4" id="KW-0472">Membrane</keyword>
<gene>
    <name evidence="6" type="ORF">ESV85_04030</name>
</gene>
<name>A0A5C7B4E3_9BACT</name>
<dbReference type="PRINTS" id="PR00344">
    <property type="entry name" value="BCTRLSENSOR"/>
</dbReference>
<dbReference type="CDD" id="cd00063">
    <property type="entry name" value="FN3"/>
    <property type="match status" value="1"/>
</dbReference>
<dbReference type="Gene3D" id="1.10.287.130">
    <property type="match status" value="1"/>
</dbReference>
<accession>A0A5C7B4E3</accession>
<dbReference type="PANTHER" id="PTHR43547:SF2">
    <property type="entry name" value="HYBRID SIGNAL TRANSDUCTION HISTIDINE KINASE C"/>
    <property type="match status" value="1"/>
</dbReference>
<proteinExistence type="predicted"/>
<comment type="catalytic activity">
    <reaction evidence="1">
        <text>ATP + protein L-histidine = ADP + protein N-phospho-L-histidine.</text>
        <dbReference type="EC" id="2.7.13.3"/>
    </reaction>
</comment>
<evidence type="ECO:0000256" key="1">
    <source>
        <dbReference type="ARBA" id="ARBA00000085"/>
    </source>
</evidence>
<dbReference type="Gene3D" id="2.60.40.10">
    <property type="entry name" value="Immunoglobulins"/>
    <property type="match status" value="1"/>
</dbReference>
<evidence type="ECO:0000313" key="7">
    <source>
        <dbReference type="Proteomes" id="UP000321935"/>
    </source>
</evidence>
<dbReference type="CDD" id="cd00082">
    <property type="entry name" value="HisKA"/>
    <property type="match status" value="1"/>
</dbReference>
<reference evidence="6 7" key="1">
    <citation type="submission" date="2019-08" db="EMBL/GenBank/DDBJ databases">
        <title>Genomes sequence of Algoriphagus aquimarinus ACAM450.</title>
        <authorList>
            <person name="Bowman J.P."/>
        </authorList>
    </citation>
    <scope>NUCLEOTIDE SEQUENCE [LARGE SCALE GENOMIC DNA]</scope>
    <source>
        <strain evidence="6 7">ACAM 450</strain>
    </source>
</reference>
<dbReference type="InterPro" id="IPR036097">
    <property type="entry name" value="HisK_dim/P_sf"/>
</dbReference>
<keyword evidence="3" id="KW-0597">Phosphoprotein</keyword>
<dbReference type="PANTHER" id="PTHR43547">
    <property type="entry name" value="TWO-COMPONENT HISTIDINE KINASE"/>
    <property type="match status" value="1"/>
</dbReference>
<dbReference type="OrthoDB" id="9806995at2"/>
<dbReference type="EMBL" id="VORW01000001">
    <property type="protein sequence ID" value="TXE14743.1"/>
    <property type="molecule type" value="Genomic_DNA"/>
</dbReference>
<dbReference type="SUPFAM" id="SSF47384">
    <property type="entry name" value="Homodimeric domain of signal transducing histidine kinase"/>
    <property type="match status" value="1"/>
</dbReference>
<organism evidence="6 7">
    <name type="scientific">Algoriphagus aquimarinus</name>
    <dbReference type="NCBI Taxonomy" id="237018"/>
    <lineage>
        <taxon>Bacteria</taxon>
        <taxon>Pseudomonadati</taxon>
        <taxon>Bacteroidota</taxon>
        <taxon>Cytophagia</taxon>
        <taxon>Cytophagales</taxon>
        <taxon>Cyclobacteriaceae</taxon>
        <taxon>Algoriphagus</taxon>
    </lineage>
</organism>
<dbReference type="RefSeq" id="WP_146914938.1">
    <property type="nucleotide sequence ID" value="NZ_VORW01000001.1"/>
</dbReference>
<dbReference type="InterPro" id="IPR005467">
    <property type="entry name" value="His_kinase_dom"/>
</dbReference>
<evidence type="ECO:0000259" key="5">
    <source>
        <dbReference type="PROSITE" id="PS50109"/>
    </source>
</evidence>
<feature type="domain" description="Histidine kinase" evidence="5">
    <location>
        <begin position="912"/>
        <end position="1168"/>
    </location>
</feature>
<dbReference type="InterPro" id="IPR011123">
    <property type="entry name" value="Y_Y_Y"/>
</dbReference>
<dbReference type="Pfam" id="PF07495">
    <property type="entry name" value="Y_Y_Y"/>
    <property type="match status" value="1"/>
</dbReference>
<keyword evidence="4" id="KW-0812">Transmembrane</keyword>
<dbReference type="SUPFAM" id="SSF55874">
    <property type="entry name" value="ATPase domain of HSP90 chaperone/DNA topoisomerase II/histidine kinase"/>
    <property type="match status" value="1"/>
</dbReference>
<sequence>MVKKHLVGYIGILGSMILASCAQEQEHTTDTSLTEVTGLVVSDTFPAPVVTYLSDFEPPTVIKAAAPIYDSLSTSFGEGIPDITRYTTLDGLPQSITYRVLQGSDGTMWFLSVENLSKFDGTSFTTYNRANGLLEDSYANEFLLDSQGKIWISNDGITVFDGRSFTTYTTDAEGNELGGVGSIIEDNAGSIWMGSAENGLFRYENNQITRFTTDDGLKSNQIEGLLVDKEGLLLITTSEGISQYDGTSITSYEAIPEQNEEVSNHLLFTDSKDNIWFHSHTESAKIGKYDGSDITFYTIKELDKDVNITDVIEDEQGYIWFSSSNGITYFDGSKFFHYSKANLGISNTSTVNSIAFDREGSLWAVVPREGVFKINRNLSFPEIPDGGTAFNVIPDPLGVIWIQTSKGFGQYLENRIAFYGHELLENENYSAIQNPVFDRNGLLWFTLIDKRIEGRKLVSFDGSHYTFYGPEQGLKLDLSSRIHGINNNTQLLITSGNSTIEFDGEKITRQDFLPDFILRAFLVDTKGNRWYGTGDEGLYKYDGEQFFKLSTKTGLVSNKINRLTEDPLGNIWVGIDYGNARITNTTLSSFDAQDGLANLVGVINPDTVNNVLWFGTISGLVSLDFDQLNDENPGFLQYNYLTGFSIGPISEPKPDIKGRVWGTAPNLFLFNYPALSDIPETTPYIKNIQINNQSVSWLSLSPSWAKTDSMATINEMGLKFKERLSGEQLEVQFDTFGELSFDSVPAPDFVPVNLNLPYTNNTISFEFASVSPTYGKSIRYQYRLEGYDDRWSPLSTKKEANFGNLPEGRYTFQLKALNTGGNWSEISYPFTVRAPWFRTWWAYVSYAILFSSAIFGFISWRTKRLKDEKILLEKEVTNRTSELNQSLENLKSTQAQLIQSEKMASLGELTAGIAHEIQNPLNFVNNFSDINRELVEEAIEELDKGAITETRSILKDLGENSAKITHHGKRADAIVKGMLEHSRANKSEKSLTNLNALADEFVRLSYHGLRAKDKSFNADFKLELDPDLPKVNVVASDIGRVILNLVNNAFYTVYEKAKSTPKPPEGGEGYKPEVSVKTTMTKSPSGDLGVQISVQDNGSGIPDSIKEKIFQPFFTTKPTGSGTGLGLSLSYDIVKAHGGELKVESPPAGEESLNATGTIFSIFLPIEPKKDKFL</sequence>
<dbReference type="PROSITE" id="PS51257">
    <property type="entry name" value="PROKAR_LIPOPROTEIN"/>
    <property type="match status" value="1"/>
</dbReference>
<dbReference type="Pfam" id="PF02518">
    <property type="entry name" value="HATPase_c"/>
    <property type="match status" value="1"/>
</dbReference>
<protein>
    <recommendedName>
        <fullName evidence="2">histidine kinase</fullName>
        <ecNumber evidence="2">2.7.13.3</ecNumber>
    </recommendedName>
</protein>
<dbReference type="AlphaFoldDB" id="A0A5C7B4E3"/>
<dbReference type="Gene3D" id="2.130.10.10">
    <property type="entry name" value="YVTN repeat-like/Quinoprotein amine dehydrogenase"/>
    <property type="match status" value="4"/>
</dbReference>
<evidence type="ECO:0000256" key="4">
    <source>
        <dbReference type="SAM" id="Phobius"/>
    </source>
</evidence>
<dbReference type="InterPro" id="IPR013783">
    <property type="entry name" value="Ig-like_fold"/>
</dbReference>
<dbReference type="GO" id="GO:0000155">
    <property type="term" value="F:phosphorelay sensor kinase activity"/>
    <property type="evidence" value="ECO:0007669"/>
    <property type="project" value="InterPro"/>
</dbReference>
<comment type="caution">
    <text evidence="6">The sequence shown here is derived from an EMBL/GenBank/DDBJ whole genome shotgun (WGS) entry which is preliminary data.</text>
</comment>
<dbReference type="InterPro" id="IPR003661">
    <property type="entry name" value="HisK_dim/P_dom"/>
</dbReference>
<feature type="transmembrane region" description="Helical" evidence="4">
    <location>
        <begin position="840"/>
        <end position="860"/>
    </location>
</feature>
<dbReference type="InterPro" id="IPR003594">
    <property type="entry name" value="HATPase_dom"/>
</dbReference>
<evidence type="ECO:0000256" key="3">
    <source>
        <dbReference type="ARBA" id="ARBA00022553"/>
    </source>
</evidence>
<dbReference type="InterPro" id="IPR004358">
    <property type="entry name" value="Sig_transdc_His_kin-like_C"/>
</dbReference>
<dbReference type="Proteomes" id="UP000321935">
    <property type="component" value="Unassembled WGS sequence"/>
</dbReference>
<dbReference type="InterPro" id="IPR036890">
    <property type="entry name" value="HATPase_C_sf"/>
</dbReference>
<dbReference type="Gene3D" id="3.30.565.10">
    <property type="entry name" value="Histidine kinase-like ATPase, C-terminal domain"/>
    <property type="match status" value="1"/>
</dbReference>
<dbReference type="SMART" id="SM00387">
    <property type="entry name" value="HATPase_c"/>
    <property type="match status" value="1"/>
</dbReference>